<dbReference type="PANTHER" id="PTHR35610">
    <property type="entry name" value="3-ISOPROPYLMALATE DEHYDRATASE-RELATED"/>
    <property type="match status" value="1"/>
</dbReference>
<dbReference type="KEGG" id="mig:Metig_0760"/>
<evidence type="ECO:0000313" key="3">
    <source>
        <dbReference type="Proteomes" id="UP000009227"/>
    </source>
</evidence>
<dbReference type="HOGENOM" id="CLU_075000_1_0_2"/>
<dbReference type="STRING" id="880724.Metig_0760"/>
<dbReference type="PANTHER" id="PTHR35610:SF7">
    <property type="entry name" value="3-ISOPROPYLMALATE DEHYDRATASE"/>
    <property type="match status" value="1"/>
</dbReference>
<dbReference type="Proteomes" id="UP000009227">
    <property type="component" value="Chromosome"/>
</dbReference>
<dbReference type="InterPro" id="IPR038389">
    <property type="entry name" value="PSMG2_sf"/>
</dbReference>
<keyword evidence="1" id="KW-0175">Coiled coil</keyword>
<proteinExistence type="predicted"/>
<dbReference type="Pfam" id="PF09754">
    <property type="entry name" value="PAC2"/>
    <property type="match status" value="1"/>
</dbReference>
<dbReference type="RefSeq" id="WP_013798909.1">
    <property type="nucleotide sequence ID" value="NC_015562.1"/>
</dbReference>
<dbReference type="NCBIfam" id="TIGR00162">
    <property type="entry name" value="proteasome assembly chaperone family protein"/>
    <property type="match status" value="1"/>
</dbReference>
<dbReference type="InterPro" id="IPR004426">
    <property type="entry name" value="MJ1210-like"/>
</dbReference>
<gene>
    <name evidence="2" type="ordered locus">Metig_0760</name>
</gene>
<dbReference type="OrthoDB" id="31247at2157"/>
<dbReference type="GeneID" id="10643599"/>
<accession>F6BCU5</accession>
<dbReference type="InterPro" id="IPR019151">
    <property type="entry name" value="Proteasome_assmbl_chaperone_2"/>
</dbReference>
<dbReference type="AlphaFoldDB" id="F6BCU5"/>
<evidence type="ECO:0008006" key="4">
    <source>
        <dbReference type="Google" id="ProtNLM"/>
    </source>
</evidence>
<dbReference type="Gene3D" id="3.40.50.10900">
    <property type="entry name" value="PAC-like subunit"/>
    <property type="match status" value="1"/>
</dbReference>
<evidence type="ECO:0000256" key="1">
    <source>
        <dbReference type="SAM" id="Coils"/>
    </source>
</evidence>
<evidence type="ECO:0000313" key="2">
    <source>
        <dbReference type="EMBL" id="AEF96306.1"/>
    </source>
</evidence>
<dbReference type="EMBL" id="CP002737">
    <property type="protein sequence ID" value="AEF96306.1"/>
    <property type="molecule type" value="Genomic_DNA"/>
</dbReference>
<sequence>MVKIIERKIRDVEPLENAILVEGLPGIGHVGRIAAEHIVREFKGEKFLELYCYDFPPQVLVNEDGTVEFMNNEFYIIREPIPMIVVLGNTQALSPIGQYYLAEKLVEIGIKYGAKMTYTLGGFGVGKITDVPKVYAAATSKELAEKLKEYGVEFRKDGGGIVGAAGLMLTFSKLNGIEGVCLMGETPGYLVDPKSARAVLEKFSKIVGFEIDMKELEERAKEMEKFLEKIRKFEEEVMMQQQPKPPSDEDLRYIG</sequence>
<organism evidence="3">
    <name type="scientific">Methanotorris igneus (strain DSM 5666 / JCM 11834 / Kol 5)</name>
    <dbReference type="NCBI Taxonomy" id="880724"/>
    <lineage>
        <taxon>Archaea</taxon>
        <taxon>Methanobacteriati</taxon>
        <taxon>Methanobacteriota</taxon>
        <taxon>Methanomada group</taxon>
        <taxon>Methanococci</taxon>
        <taxon>Methanococcales</taxon>
        <taxon>Methanocaldococcaceae</taxon>
        <taxon>Methanotorris</taxon>
    </lineage>
</organism>
<protein>
    <recommendedName>
        <fullName evidence="4">Proteasome assembly chaperone family protein</fullName>
    </recommendedName>
</protein>
<keyword evidence="3" id="KW-1185">Reference proteome</keyword>
<reference evidence="2 3" key="1">
    <citation type="submission" date="2011-05" db="EMBL/GenBank/DDBJ databases">
        <title>Complete sequence of Methanotorris igneus Kol 5.</title>
        <authorList>
            <consortium name="US DOE Joint Genome Institute"/>
            <person name="Lucas S."/>
            <person name="Han J."/>
            <person name="Lapidus A."/>
            <person name="Cheng J.-F."/>
            <person name="Goodwin L."/>
            <person name="Pitluck S."/>
            <person name="Peters L."/>
            <person name="Mikhailova N."/>
            <person name="Chertkov O."/>
            <person name="Han C."/>
            <person name="Tapia R."/>
            <person name="Land M."/>
            <person name="Hauser L."/>
            <person name="Kyrpides N."/>
            <person name="Ivanova N."/>
            <person name="Pagani I."/>
            <person name="Sieprawska-Lupa M."/>
            <person name="Whitman W."/>
            <person name="Woyke T."/>
        </authorList>
    </citation>
    <scope>NUCLEOTIDE SEQUENCE [LARGE SCALE GENOMIC DNA]</scope>
    <source>
        <strain evidence="3">DSM 5666 / JCM 11834 / Kol 5</strain>
    </source>
</reference>
<feature type="coiled-coil region" evidence="1">
    <location>
        <begin position="206"/>
        <end position="236"/>
    </location>
</feature>
<dbReference type="SUPFAM" id="SSF159659">
    <property type="entry name" value="Cgl1923-like"/>
    <property type="match status" value="1"/>
</dbReference>
<name>F6BCU5_METIK</name>